<keyword evidence="5" id="KW-0694">RNA-binding</keyword>
<feature type="region of interest" description="Disordered" evidence="6">
    <location>
        <begin position="44"/>
        <end position="74"/>
    </location>
</feature>
<protein>
    <recommendedName>
        <fullName evidence="4 5">Large ribosomal subunit protein uL4</fullName>
    </recommendedName>
</protein>
<dbReference type="Proteomes" id="UP000242432">
    <property type="component" value="Unassembled WGS sequence"/>
</dbReference>
<dbReference type="Pfam" id="PF00573">
    <property type="entry name" value="Ribosomal_L4"/>
    <property type="match status" value="1"/>
</dbReference>
<evidence type="ECO:0000313" key="7">
    <source>
        <dbReference type="EMBL" id="SKA56841.1"/>
    </source>
</evidence>
<comment type="subunit">
    <text evidence="5">Part of the 50S ribosomal subunit.</text>
</comment>
<dbReference type="EMBL" id="FUXX01000001">
    <property type="protein sequence ID" value="SKA56841.1"/>
    <property type="molecule type" value="Genomic_DNA"/>
</dbReference>
<reference evidence="8" key="1">
    <citation type="submission" date="2017-02" db="EMBL/GenBank/DDBJ databases">
        <authorList>
            <person name="Varghese N."/>
            <person name="Submissions S."/>
        </authorList>
    </citation>
    <scope>NUCLEOTIDE SEQUENCE [LARGE SCALE GENOMIC DNA]</scope>
    <source>
        <strain evidence="8">DSM 3072</strain>
    </source>
</reference>
<gene>
    <name evidence="5" type="primary">rplD</name>
    <name evidence="7" type="ORF">SAMN02745213_00098</name>
</gene>
<name>A0A1T4UWS9_9GAMM</name>
<dbReference type="Gene3D" id="3.40.1370.10">
    <property type="match status" value="1"/>
</dbReference>
<dbReference type="AlphaFoldDB" id="A0A1T4UWS9"/>
<keyword evidence="2 5" id="KW-0689">Ribosomal protein</keyword>
<dbReference type="InterPro" id="IPR023574">
    <property type="entry name" value="Ribosomal_uL4_dom_sf"/>
</dbReference>
<dbReference type="GO" id="GO:0003735">
    <property type="term" value="F:structural constituent of ribosome"/>
    <property type="evidence" value="ECO:0007669"/>
    <property type="project" value="InterPro"/>
</dbReference>
<dbReference type="SUPFAM" id="SSF52166">
    <property type="entry name" value="Ribosomal protein L4"/>
    <property type="match status" value="1"/>
</dbReference>
<dbReference type="STRING" id="83771.SAMN02910357_00965"/>
<accession>A0A1T4UWS9</accession>
<dbReference type="RefSeq" id="WP_031490588.1">
    <property type="nucleotide sequence ID" value="NZ_FUXX01000001.1"/>
</dbReference>
<evidence type="ECO:0000256" key="5">
    <source>
        <dbReference type="HAMAP-Rule" id="MF_01328"/>
    </source>
</evidence>
<comment type="similarity">
    <text evidence="1 5">Belongs to the universal ribosomal protein uL4 family.</text>
</comment>
<dbReference type="NCBIfam" id="TIGR03953">
    <property type="entry name" value="rplD_bact"/>
    <property type="match status" value="1"/>
</dbReference>
<comment type="function">
    <text evidence="5">One of the primary rRNA binding proteins, this protein initially binds near the 5'-end of the 23S rRNA. It is important during the early stages of 50S assembly. It makes multiple contacts with different domains of the 23S rRNA in the assembled 50S subunit and ribosome.</text>
</comment>
<evidence type="ECO:0000256" key="1">
    <source>
        <dbReference type="ARBA" id="ARBA00010528"/>
    </source>
</evidence>
<proteinExistence type="inferred from homology"/>
<dbReference type="InterPro" id="IPR013005">
    <property type="entry name" value="Ribosomal_uL4-like"/>
</dbReference>
<comment type="function">
    <text evidence="5">Forms part of the polypeptide exit tunnel.</text>
</comment>
<dbReference type="GO" id="GO:0019843">
    <property type="term" value="F:rRNA binding"/>
    <property type="evidence" value="ECO:0007669"/>
    <property type="project" value="UniProtKB-UniRule"/>
</dbReference>
<sequence>MELKLVGADKQLEVLDSTFGREFNEPLVHQVVVSYLSTARAGTKAQKTRSEVSGGGKKPFRQKGTGRARAGSTRSPLWRAGGTVFAAKPQDWTQKVNRKMYRVAMCSILSELVRQDRLVVVDDFKVEDHKTKSLVNKLKDLGLKQVLIVTDAFEQNLFLASRNLYRVEVCQPGTAEFNPVNLVGFDKVLMTSAAVKKVEELLK</sequence>
<keyword evidence="8" id="KW-1185">Reference proteome</keyword>
<evidence type="ECO:0000256" key="2">
    <source>
        <dbReference type="ARBA" id="ARBA00022980"/>
    </source>
</evidence>
<keyword evidence="3 5" id="KW-0687">Ribonucleoprotein</keyword>
<dbReference type="PANTHER" id="PTHR10746:SF6">
    <property type="entry name" value="LARGE RIBOSOMAL SUBUNIT PROTEIN UL4M"/>
    <property type="match status" value="1"/>
</dbReference>
<dbReference type="InterPro" id="IPR002136">
    <property type="entry name" value="Ribosomal_uL4"/>
</dbReference>
<dbReference type="GO" id="GO:0006412">
    <property type="term" value="P:translation"/>
    <property type="evidence" value="ECO:0007669"/>
    <property type="project" value="UniProtKB-UniRule"/>
</dbReference>
<evidence type="ECO:0000256" key="6">
    <source>
        <dbReference type="SAM" id="MobiDB-lite"/>
    </source>
</evidence>
<dbReference type="HAMAP" id="MF_01328_B">
    <property type="entry name" value="Ribosomal_uL4_B"/>
    <property type="match status" value="1"/>
</dbReference>
<dbReference type="GO" id="GO:0005840">
    <property type="term" value="C:ribosome"/>
    <property type="evidence" value="ECO:0007669"/>
    <property type="project" value="UniProtKB-KW"/>
</dbReference>
<dbReference type="PANTHER" id="PTHR10746">
    <property type="entry name" value="50S RIBOSOMAL PROTEIN L4"/>
    <property type="match status" value="1"/>
</dbReference>
<evidence type="ECO:0000256" key="3">
    <source>
        <dbReference type="ARBA" id="ARBA00023274"/>
    </source>
</evidence>
<evidence type="ECO:0000313" key="8">
    <source>
        <dbReference type="Proteomes" id="UP000242432"/>
    </source>
</evidence>
<keyword evidence="5" id="KW-0699">rRNA-binding</keyword>
<evidence type="ECO:0000256" key="4">
    <source>
        <dbReference type="ARBA" id="ARBA00035244"/>
    </source>
</evidence>
<organism evidence="7 8">
    <name type="scientific">Succinivibrio dextrinosolvens DSM 3072</name>
    <dbReference type="NCBI Taxonomy" id="1123324"/>
    <lineage>
        <taxon>Bacteria</taxon>
        <taxon>Pseudomonadati</taxon>
        <taxon>Pseudomonadota</taxon>
        <taxon>Gammaproteobacteria</taxon>
        <taxon>Aeromonadales</taxon>
        <taxon>Succinivibrionaceae</taxon>
        <taxon>Succinivibrio</taxon>
    </lineage>
</organism>
<dbReference type="GO" id="GO:1990904">
    <property type="term" value="C:ribonucleoprotein complex"/>
    <property type="evidence" value="ECO:0007669"/>
    <property type="project" value="UniProtKB-KW"/>
</dbReference>